<dbReference type="PANTHER" id="PTHR12271">
    <property type="entry name" value="POLY A POLYMERASE CID PAP -RELATED"/>
    <property type="match status" value="1"/>
</dbReference>
<dbReference type="GO" id="GO:1990817">
    <property type="term" value="F:poly(A) RNA polymerase activity"/>
    <property type="evidence" value="ECO:0007669"/>
    <property type="project" value="TreeGrafter"/>
</dbReference>
<evidence type="ECO:0000256" key="9">
    <source>
        <dbReference type="ARBA" id="ARBA00022840"/>
    </source>
</evidence>
<comment type="subunit">
    <text evidence="14">Associates with the cleavage and polyadenylation specificity factor (CPSF) complex. Interacts with CPSF1 and CPSF3; the interaction is direct. Interacts with PIP5K1A.</text>
</comment>
<feature type="domain" description="RRM" evidence="17">
    <location>
        <begin position="43"/>
        <end position="115"/>
    </location>
</feature>
<dbReference type="SMART" id="SM00360">
    <property type="entry name" value="RRM"/>
    <property type="match status" value="1"/>
</dbReference>
<proteinExistence type="predicted"/>
<evidence type="ECO:0000256" key="4">
    <source>
        <dbReference type="ARBA" id="ARBA00021679"/>
    </source>
</evidence>
<dbReference type="Pfam" id="PF12874">
    <property type="entry name" value="zf-met"/>
    <property type="match status" value="1"/>
</dbReference>
<dbReference type="SUPFAM" id="SSF81631">
    <property type="entry name" value="PAP/OAS1 substrate-binding domain"/>
    <property type="match status" value="1"/>
</dbReference>
<sequence length="801" mass="94064">MTLTCSLCKLEFTNEDQLKQHLEGKRHKKLETIRDERENSARRSIFVSNLKKDTFIKQLEEHFSHYGKISKIVTDNEKNAYAIIEYEDEKSVEQALEIKEHKLNGKNLKVSRRELKQFVSKIASSHDKKKELMDKLKEEALTVNTILGKCETFNEQIDKLVEHFRLNENEIKMREEITKKLSDIFSQFWSSSEFRIDLFGSSVTGLACKGSDMDLSILFNQYLIENQHKQLKQPKVVAKQMKNGKNESSDSNMETEELEEDVNLEDHEEEIEHSLKEVIKSFFNDKKYNEFLKFDVEHQIKVLSRIIQRFYYDIKSLKTITNTRCPVVRFHHDKANINCDLSLNNFLAVENSKLLKLYFDMEPELRKLVFVLRYWFKQKNLYSTNKFNSYTIIWMILYYLQVKKIGYLPTVDDLSKITSKVVEIHGWNCAFEEKIDKIKSNFPLQNFTPLGSINDLLKGFFEFYSQFSFNDKIIQTRWATLSTDLKKTDLSKLSNFINIQDPFDLNHNLTFSIPKSTFEKFQLESKGSNELLQYGVEPKRSSTKGWGLILLTTKKSLPINHNGKELIEKSLINLRIDEDKNTAENISLRKAIDFVMFLMTDCLLFEKLDPQSLKPKKRLRVLNQICDRVDSLGLNCSPKRLRIGTSDDPNKPTQTYVCVIDESLNNNGDEEKEESKTLASFYLNVCKNTWQGRRSVKRELIKQNSSMNELDLEKRVSEKLCAKMEKPINFRIEFMLNENCLNEQNLNNLNIKFDLLSNDEDKNKQSELINFTTLVHFLDVYINNCQEKLFDIWNKQTPQLN</sequence>
<evidence type="ECO:0000256" key="16">
    <source>
        <dbReference type="PROSITE-ProRule" id="PRU00176"/>
    </source>
</evidence>
<dbReference type="AlphaFoldDB" id="A0A814IE25"/>
<dbReference type="GO" id="GO:0003723">
    <property type="term" value="F:RNA binding"/>
    <property type="evidence" value="ECO:0007669"/>
    <property type="project" value="UniProtKB-UniRule"/>
</dbReference>
<dbReference type="GO" id="GO:0046872">
    <property type="term" value="F:metal ion binding"/>
    <property type="evidence" value="ECO:0007669"/>
    <property type="project" value="UniProtKB-KW"/>
</dbReference>
<evidence type="ECO:0000256" key="7">
    <source>
        <dbReference type="ARBA" id="ARBA00022723"/>
    </source>
</evidence>
<protein>
    <recommendedName>
        <fullName evidence="4">Speckle targeted PIP5K1A-regulated poly(A) polymerase</fullName>
        <ecNumber evidence="3">2.7.7.52</ecNumber>
    </recommendedName>
    <alternativeName>
        <fullName evidence="11">RNA-binding motif protein 21</fullName>
    </alternativeName>
    <alternativeName>
        <fullName evidence="12">U6 snRNA-specific terminal uridylyltransferase 1</fullName>
    </alternativeName>
</protein>
<comment type="cofactor">
    <cofactor evidence="1">
        <name>Mn(2+)</name>
        <dbReference type="ChEBI" id="CHEBI:29035"/>
    </cofactor>
</comment>
<reference evidence="18" key="1">
    <citation type="submission" date="2021-02" db="EMBL/GenBank/DDBJ databases">
        <authorList>
            <person name="Nowell W R."/>
        </authorList>
    </citation>
    <scope>NUCLEOTIDE SEQUENCE</scope>
    <source>
        <strain evidence="18">Ploen Becks lab</strain>
    </source>
</reference>
<dbReference type="InterPro" id="IPR035979">
    <property type="entry name" value="RBD_domain_sf"/>
</dbReference>
<dbReference type="GO" id="GO:0005524">
    <property type="term" value="F:ATP binding"/>
    <property type="evidence" value="ECO:0007669"/>
    <property type="project" value="UniProtKB-KW"/>
</dbReference>
<comment type="catalytic activity">
    <reaction evidence="15">
        <text>RNA(n) + UTP = RNA(n)-3'-uridine ribonucleotide + diphosphate</text>
        <dbReference type="Rhea" id="RHEA:14785"/>
        <dbReference type="Rhea" id="RHEA-COMP:14527"/>
        <dbReference type="Rhea" id="RHEA-COMP:17348"/>
        <dbReference type="ChEBI" id="CHEBI:33019"/>
        <dbReference type="ChEBI" id="CHEBI:46398"/>
        <dbReference type="ChEBI" id="CHEBI:140395"/>
        <dbReference type="ChEBI" id="CHEBI:173116"/>
        <dbReference type="EC" id="2.7.7.52"/>
    </reaction>
</comment>
<evidence type="ECO:0000256" key="1">
    <source>
        <dbReference type="ARBA" id="ARBA00001936"/>
    </source>
</evidence>
<comment type="function">
    <text evidence="13">Poly(A) polymerase that creates the 3'-poly(A) tail of specific pre-mRNAs. Localizes to nuclear speckles together with PIP5K1A and mediates polyadenylation of a select set of mRNAs, such as HMOX1. In addition to polyadenylation, it is also required for the 3'-end cleavage of pre-mRNAs: binds to the 3'UTR of targeted pre-mRNAs and promotes the recruitment and assembly of the CPSF complex on the 3'UTR of pre-mRNAs. In addition to adenylyltransferase activity, also has uridylyltransferase activity. However, the ATP ratio is higher than UTP in cells, suggesting that it functions primarily as a poly(A) polymerase. Acts as a specific terminal uridylyltransferase for U6 snRNA in vitro: responsible for a controlled elongation reaction that results in the restoration of the four 3'-terminal UMP-residues found in newly transcribed U6 snRNA. Not involved in replication-dependent histone mRNA degradation.</text>
</comment>
<dbReference type="InterPro" id="IPR000504">
    <property type="entry name" value="RRM_dom"/>
</dbReference>
<evidence type="ECO:0000256" key="10">
    <source>
        <dbReference type="ARBA" id="ARBA00022842"/>
    </source>
</evidence>
<dbReference type="Gene3D" id="3.30.70.330">
    <property type="match status" value="1"/>
</dbReference>
<evidence type="ECO:0000259" key="17">
    <source>
        <dbReference type="PROSITE" id="PS50102"/>
    </source>
</evidence>
<dbReference type="OrthoDB" id="2274644at2759"/>
<dbReference type="SUPFAM" id="SSF57667">
    <property type="entry name" value="beta-beta-alpha zinc fingers"/>
    <property type="match status" value="1"/>
</dbReference>
<keyword evidence="19" id="KW-1185">Reference proteome</keyword>
<keyword evidence="5" id="KW-0808">Transferase</keyword>
<evidence type="ECO:0000256" key="2">
    <source>
        <dbReference type="ARBA" id="ARBA00001946"/>
    </source>
</evidence>
<evidence type="ECO:0000256" key="3">
    <source>
        <dbReference type="ARBA" id="ARBA00012472"/>
    </source>
</evidence>
<dbReference type="PROSITE" id="PS50102">
    <property type="entry name" value="RRM"/>
    <property type="match status" value="1"/>
</dbReference>
<dbReference type="InterPro" id="IPR043519">
    <property type="entry name" value="NT_sf"/>
</dbReference>
<evidence type="ECO:0000256" key="5">
    <source>
        <dbReference type="ARBA" id="ARBA00022679"/>
    </source>
</evidence>
<dbReference type="InterPro" id="IPR013087">
    <property type="entry name" value="Znf_C2H2_type"/>
</dbReference>
<dbReference type="GO" id="GO:0050265">
    <property type="term" value="F:RNA uridylyltransferase activity"/>
    <property type="evidence" value="ECO:0007669"/>
    <property type="project" value="UniProtKB-EC"/>
</dbReference>
<gene>
    <name evidence="18" type="ORF">OXX778_LOCUS17407</name>
</gene>
<dbReference type="EMBL" id="CAJNOC010004431">
    <property type="protein sequence ID" value="CAF1021580.1"/>
    <property type="molecule type" value="Genomic_DNA"/>
</dbReference>
<accession>A0A814IE25</accession>
<keyword evidence="8" id="KW-0547">Nucleotide-binding</keyword>
<dbReference type="Gene3D" id="1.10.1410.10">
    <property type="match status" value="1"/>
</dbReference>
<name>A0A814IE25_9BILA</name>
<evidence type="ECO:0000313" key="19">
    <source>
        <dbReference type="Proteomes" id="UP000663879"/>
    </source>
</evidence>
<dbReference type="EC" id="2.7.7.52" evidence="3"/>
<dbReference type="GO" id="GO:0031123">
    <property type="term" value="P:RNA 3'-end processing"/>
    <property type="evidence" value="ECO:0007669"/>
    <property type="project" value="TreeGrafter"/>
</dbReference>
<dbReference type="InterPro" id="IPR054708">
    <property type="entry name" value="MTPAP-like_central"/>
</dbReference>
<dbReference type="Proteomes" id="UP000663879">
    <property type="component" value="Unassembled WGS sequence"/>
</dbReference>
<evidence type="ECO:0000256" key="15">
    <source>
        <dbReference type="ARBA" id="ARBA00049105"/>
    </source>
</evidence>
<evidence type="ECO:0000256" key="13">
    <source>
        <dbReference type="ARBA" id="ARBA00045789"/>
    </source>
</evidence>
<comment type="caution">
    <text evidence="18">The sequence shown here is derived from an EMBL/GenBank/DDBJ whole genome shotgun (WGS) entry which is preliminary data.</text>
</comment>
<dbReference type="InterPro" id="IPR036236">
    <property type="entry name" value="Znf_C2H2_sf"/>
</dbReference>
<evidence type="ECO:0000256" key="6">
    <source>
        <dbReference type="ARBA" id="ARBA00022695"/>
    </source>
</evidence>
<dbReference type="CDD" id="cd05402">
    <property type="entry name" value="NT_PAP_TUTase"/>
    <property type="match status" value="1"/>
</dbReference>
<keyword evidence="6" id="KW-0548">Nucleotidyltransferase</keyword>
<evidence type="ECO:0000256" key="12">
    <source>
        <dbReference type="ARBA" id="ARBA00033036"/>
    </source>
</evidence>
<keyword evidence="16" id="KW-0694">RNA-binding</keyword>
<dbReference type="Pfam" id="PF22600">
    <property type="entry name" value="MTPAP-like_central"/>
    <property type="match status" value="1"/>
</dbReference>
<evidence type="ECO:0000256" key="14">
    <source>
        <dbReference type="ARBA" id="ARBA00046411"/>
    </source>
</evidence>
<keyword evidence="10" id="KW-0460">Magnesium</keyword>
<dbReference type="PROSITE" id="PS00028">
    <property type="entry name" value="ZINC_FINGER_C2H2_1"/>
    <property type="match status" value="1"/>
</dbReference>
<dbReference type="SUPFAM" id="SSF54928">
    <property type="entry name" value="RNA-binding domain, RBD"/>
    <property type="match status" value="1"/>
</dbReference>
<keyword evidence="9" id="KW-0067">ATP-binding</keyword>
<dbReference type="Pfam" id="PF00076">
    <property type="entry name" value="RRM_1"/>
    <property type="match status" value="1"/>
</dbReference>
<dbReference type="Gene3D" id="3.30.160.60">
    <property type="entry name" value="Classic Zinc Finger"/>
    <property type="match status" value="1"/>
</dbReference>
<keyword evidence="7" id="KW-0479">Metal-binding</keyword>
<dbReference type="InterPro" id="IPR002058">
    <property type="entry name" value="PAP_assoc"/>
</dbReference>
<dbReference type="Gene3D" id="3.30.460.10">
    <property type="entry name" value="Beta Polymerase, domain 2"/>
    <property type="match status" value="1"/>
</dbReference>
<dbReference type="Pfam" id="PF03828">
    <property type="entry name" value="PAP_assoc"/>
    <property type="match status" value="1"/>
</dbReference>
<dbReference type="SUPFAM" id="SSF81301">
    <property type="entry name" value="Nucleotidyltransferase"/>
    <property type="match status" value="1"/>
</dbReference>
<dbReference type="PANTHER" id="PTHR12271:SF127">
    <property type="entry name" value="SPECKLE TARGETED PIP5K1A-REGULATED POLY(A) POLYMERASE"/>
    <property type="match status" value="1"/>
</dbReference>
<evidence type="ECO:0000256" key="11">
    <source>
        <dbReference type="ARBA" id="ARBA00030790"/>
    </source>
</evidence>
<evidence type="ECO:0000313" key="18">
    <source>
        <dbReference type="EMBL" id="CAF1021580.1"/>
    </source>
</evidence>
<comment type="cofactor">
    <cofactor evidence="2">
        <name>Mg(2+)</name>
        <dbReference type="ChEBI" id="CHEBI:18420"/>
    </cofactor>
</comment>
<evidence type="ECO:0000256" key="8">
    <source>
        <dbReference type="ARBA" id="ARBA00022741"/>
    </source>
</evidence>
<organism evidence="18 19">
    <name type="scientific">Brachionus calyciflorus</name>
    <dbReference type="NCBI Taxonomy" id="104777"/>
    <lineage>
        <taxon>Eukaryota</taxon>
        <taxon>Metazoa</taxon>
        <taxon>Spiralia</taxon>
        <taxon>Gnathifera</taxon>
        <taxon>Rotifera</taxon>
        <taxon>Eurotatoria</taxon>
        <taxon>Monogononta</taxon>
        <taxon>Pseudotrocha</taxon>
        <taxon>Ploima</taxon>
        <taxon>Brachionidae</taxon>
        <taxon>Brachionus</taxon>
    </lineage>
</organism>
<dbReference type="InterPro" id="IPR012677">
    <property type="entry name" value="Nucleotide-bd_a/b_plait_sf"/>
</dbReference>